<evidence type="ECO:0000313" key="13">
    <source>
        <dbReference type="EMBL" id="MCE7509143.1"/>
    </source>
</evidence>
<dbReference type="InterPro" id="IPR004780">
    <property type="entry name" value="SRP"/>
</dbReference>
<comment type="subcellular location">
    <subcellularLocation>
        <location evidence="9">Cytoplasm</location>
    </subcellularLocation>
    <text evidence="9">The SRP-RNC complex is targeted to the cytoplasmic membrane.</text>
</comment>
<dbReference type="InterPro" id="IPR042101">
    <property type="entry name" value="SRP54_N_sf"/>
</dbReference>
<dbReference type="InterPro" id="IPR000897">
    <property type="entry name" value="SRP54_GTPase_dom"/>
</dbReference>
<dbReference type="CDD" id="cd18539">
    <property type="entry name" value="SRP_G"/>
    <property type="match status" value="1"/>
</dbReference>
<feature type="coiled-coil region" evidence="10">
    <location>
        <begin position="297"/>
        <end position="324"/>
    </location>
</feature>
<dbReference type="Pfam" id="PF02881">
    <property type="entry name" value="SRP54_N"/>
    <property type="match status" value="1"/>
</dbReference>
<dbReference type="NCBIfam" id="TIGR00959">
    <property type="entry name" value="ffh"/>
    <property type="match status" value="1"/>
</dbReference>
<dbReference type="SUPFAM" id="SSF52540">
    <property type="entry name" value="P-loop containing nucleoside triphosphate hydrolases"/>
    <property type="match status" value="1"/>
</dbReference>
<dbReference type="SUPFAM" id="SSF47446">
    <property type="entry name" value="Signal peptide-binding domain"/>
    <property type="match status" value="1"/>
</dbReference>
<evidence type="ECO:0000256" key="3">
    <source>
        <dbReference type="ARBA" id="ARBA00022801"/>
    </source>
</evidence>
<evidence type="ECO:0000256" key="11">
    <source>
        <dbReference type="SAM" id="MobiDB-lite"/>
    </source>
</evidence>
<dbReference type="Pfam" id="PF00448">
    <property type="entry name" value="SRP54"/>
    <property type="match status" value="1"/>
</dbReference>
<dbReference type="GO" id="GO:0048500">
    <property type="term" value="C:signal recognition particle"/>
    <property type="evidence" value="ECO:0007669"/>
    <property type="project" value="UniProtKB-UniRule"/>
</dbReference>
<accession>A0A9Q3ZCX3</accession>
<dbReference type="GO" id="GO:0005525">
    <property type="term" value="F:GTP binding"/>
    <property type="evidence" value="ECO:0007669"/>
    <property type="project" value="UniProtKB-UniRule"/>
</dbReference>
<organism evidence="13 14">
    <name type="scientific">Alloalcanivorax xenomutans</name>
    <dbReference type="NCBI Taxonomy" id="1094342"/>
    <lineage>
        <taxon>Bacteria</taxon>
        <taxon>Pseudomonadati</taxon>
        <taxon>Pseudomonadota</taxon>
        <taxon>Gammaproteobacteria</taxon>
        <taxon>Oceanospirillales</taxon>
        <taxon>Alcanivoracaceae</taxon>
        <taxon>Alloalcanivorax</taxon>
    </lineage>
</organism>
<comment type="catalytic activity">
    <reaction evidence="8 9">
        <text>GTP + H2O = GDP + phosphate + H(+)</text>
        <dbReference type="Rhea" id="RHEA:19669"/>
        <dbReference type="ChEBI" id="CHEBI:15377"/>
        <dbReference type="ChEBI" id="CHEBI:15378"/>
        <dbReference type="ChEBI" id="CHEBI:37565"/>
        <dbReference type="ChEBI" id="CHEBI:43474"/>
        <dbReference type="ChEBI" id="CHEBI:58189"/>
        <dbReference type="EC" id="3.6.5.4"/>
    </reaction>
</comment>
<sequence>MFENLTERLGQSLKSLAGQGQLNEDNIRDTLREVRKALLEADVALPVVKEFVEQVKEKALGQEVLQSLNPGQAFVKIVNDELVHTMGDANDALNLATKPPAIILMAGLQGAGKTTSVAKLARFLQEREKKKVMVVSADVYRPAAIEQLKTLAGEVDTNFFPSTGDQDPVDIANAALAEARRRYMDVLIVDTAGRLHVDDAMMAEIKRLHAAIEPAETLFVVDAMTGQDAANTAQAFNEALPLTGVILTKADGDSRGGAALSVRHLTGKPIKFIGMGEKTDALEPFHPDRIASRILGMGDVLSLVEEAERKLDKKKAEKIAKKFKKGKAMDFEDLKDQFQQMRNMGGMAGLLDKLPGMGNMMQAAQDPAALKNMKHMEALIDSMTPKERRNPDLIKGSRKKRIAAGAGLEIQDLNRLMKQQKMMAKMMKKMRTKGGMKNMMRGLEGMMGGQGGPGGGMPPGGMPPGGMGGGGGLPPM</sequence>
<dbReference type="PANTHER" id="PTHR11564">
    <property type="entry name" value="SIGNAL RECOGNITION PARTICLE 54K PROTEIN SRP54"/>
    <property type="match status" value="1"/>
</dbReference>
<evidence type="ECO:0000256" key="7">
    <source>
        <dbReference type="ARBA" id="ARBA00023274"/>
    </source>
</evidence>
<dbReference type="SMART" id="SM00963">
    <property type="entry name" value="SRP54_N"/>
    <property type="match status" value="1"/>
</dbReference>
<name>A0A9Q3ZCX3_9GAMM</name>
<dbReference type="GO" id="GO:0003924">
    <property type="term" value="F:GTPase activity"/>
    <property type="evidence" value="ECO:0007669"/>
    <property type="project" value="UniProtKB-UniRule"/>
</dbReference>
<evidence type="ECO:0000256" key="5">
    <source>
        <dbReference type="ARBA" id="ARBA00023134"/>
    </source>
</evidence>
<comment type="domain">
    <text evidence="9">Composed of three domains: the N-terminal N domain, which is responsible for interactions with the ribosome, the central G domain, which binds GTP, and the C-terminal M domain, which binds the RNA and the signal sequence of the RNC.</text>
</comment>
<protein>
    <recommendedName>
        <fullName evidence="9">Signal recognition particle protein</fullName>
        <ecNumber evidence="9">3.6.5.4</ecNumber>
    </recommendedName>
    <alternativeName>
        <fullName evidence="9">Fifty-four homolog</fullName>
    </alternativeName>
</protein>
<dbReference type="Gene3D" id="1.20.120.140">
    <property type="entry name" value="Signal recognition particle SRP54, nucleotide-binding domain"/>
    <property type="match status" value="1"/>
</dbReference>
<dbReference type="GeneID" id="94686077"/>
<dbReference type="EMBL" id="JAJVKT010000011">
    <property type="protein sequence ID" value="MCE7509143.1"/>
    <property type="molecule type" value="Genomic_DNA"/>
</dbReference>
<evidence type="ECO:0000256" key="10">
    <source>
        <dbReference type="SAM" id="Coils"/>
    </source>
</evidence>
<evidence type="ECO:0000256" key="4">
    <source>
        <dbReference type="ARBA" id="ARBA00022884"/>
    </source>
</evidence>
<feature type="region of interest" description="Disordered" evidence="11">
    <location>
        <begin position="450"/>
        <end position="476"/>
    </location>
</feature>
<dbReference type="PANTHER" id="PTHR11564:SF5">
    <property type="entry name" value="SIGNAL RECOGNITION PARTICLE SUBUNIT SRP54"/>
    <property type="match status" value="1"/>
</dbReference>
<feature type="binding site" evidence="9">
    <location>
        <begin position="248"/>
        <end position="251"/>
    </location>
    <ligand>
        <name>GTP</name>
        <dbReference type="ChEBI" id="CHEBI:37565"/>
    </ligand>
</feature>
<dbReference type="InterPro" id="IPR013822">
    <property type="entry name" value="Signal_recog_particl_SRP54_hlx"/>
</dbReference>
<keyword evidence="14" id="KW-1185">Reference proteome</keyword>
<keyword evidence="9" id="KW-0963">Cytoplasm</keyword>
<keyword evidence="10" id="KW-0175">Coiled coil</keyword>
<dbReference type="PROSITE" id="PS00300">
    <property type="entry name" value="SRP54"/>
    <property type="match status" value="1"/>
</dbReference>
<comment type="subunit">
    <text evidence="9">Part of the signal recognition particle protein translocation system, which is composed of SRP and FtsY. SRP is a ribonucleoprotein composed of Ffh and a 4.5S RNA molecule.</text>
</comment>
<evidence type="ECO:0000313" key="14">
    <source>
        <dbReference type="Proteomes" id="UP001107961"/>
    </source>
</evidence>
<dbReference type="InterPro" id="IPR036891">
    <property type="entry name" value="Signal_recog_part_SRP54_M_sf"/>
</dbReference>
<dbReference type="GO" id="GO:0006614">
    <property type="term" value="P:SRP-dependent cotranslational protein targeting to membrane"/>
    <property type="evidence" value="ECO:0007669"/>
    <property type="project" value="InterPro"/>
</dbReference>
<keyword evidence="5 9" id="KW-0342">GTP-binding</keyword>
<keyword evidence="3 9" id="KW-0378">Hydrolase</keyword>
<feature type="domain" description="SRP54-type proteins GTP-binding" evidence="12">
    <location>
        <begin position="269"/>
        <end position="282"/>
    </location>
</feature>
<dbReference type="SMART" id="SM00382">
    <property type="entry name" value="AAA"/>
    <property type="match status" value="1"/>
</dbReference>
<dbReference type="Gene3D" id="1.10.260.30">
    <property type="entry name" value="Signal recognition particle, SRP54 subunit, M-domain"/>
    <property type="match status" value="1"/>
</dbReference>
<dbReference type="HAMAP" id="MF_00306">
    <property type="entry name" value="SRP54"/>
    <property type="match status" value="1"/>
</dbReference>
<dbReference type="SMART" id="SM00962">
    <property type="entry name" value="SRP54"/>
    <property type="match status" value="1"/>
</dbReference>
<evidence type="ECO:0000256" key="9">
    <source>
        <dbReference type="HAMAP-Rule" id="MF_00306"/>
    </source>
</evidence>
<dbReference type="InterPro" id="IPR022941">
    <property type="entry name" value="SRP54"/>
</dbReference>
<evidence type="ECO:0000256" key="2">
    <source>
        <dbReference type="ARBA" id="ARBA00022741"/>
    </source>
</evidence>
<feature type="binding site" evidence="9">
    <location>
        <begin position="107"/>
        <end position="114"/>
    </location>
    <ligand>
        <name>GTP</name>
        <dbReference type="ChEBI" id="CHEBI:37565"/>
    </ligand>
</feature>
<keyword evidence="7 9" id="KW-0687">Ribonucleoprotein</keyword>
<evidence type="ECO:0000256" key="1">
    <source>
        <dbReference type="ARBA" id="ARBA00005450"/>
    </source>
</evidence>
<comment type="similarity">
    <text evidence="1 9">Belongs to the GTP-binding SRP family. SRP54 subfamily.</text>
</comment>
<reference evidence="13" key="1">
    <citation type="submission" date="2022-01" db="EMBL/GenBank/DDBJ databases">
        <authorList>
            <person name="Karlyshev A.V."/>
            <person name="Jaspars M."/>
        </authorList>
    </citation>
    <scope>NUCLEOTIDE SEQUENCE</scope>
    <source>
        <strain evidence="13">AGSA3-2</strain>
    </source>
</reference>
<gene>
    <name evidence="9 13" type="primary">ffh</name>
    <name evidence="13" type="ORF">LZG35_10895</name>
</gene>
<proteinExistence type="inferred from homology"/>
<dbReference type="InterPro" id="IPR003593">
    <property type="entry name" value="AAA+_ATPase"/>
</dbReference>
<dbReference type="KEGG" id="axe:P40_06565"/>
<keyword evidence="4 9" id="KW-0694">RNA-binding</keyword>
<dbReference type="Proteomes" id="UP001107961">
    <property type="component" value="Unassembled WGS sequence"/>
</dbReference>
<dbReference type="AlphaFoldDB" id="A0A9Q3ZCX3"/>
<keyword evidence="2 9" id="KW-0547">Nucleotide-binding</keyword>
<dbReference type="InterPro" id="IPR027417">
    <property type="entry name" value="P-loop_NTPase"/>
</dbReference>
<evidence type="ECO:0000259" key="12">
    <source>
        <dbReference type="PROSITE" id="PS00300"/>
    </source>
</evidence>
<keyword evidence="6 9" id="KW-0733">Signal recognition particle</keyword>
<dbReference type="FunFam" id="3.40.50.300:FF:000022">
    <property type="entry name" value="Signal recognition particle 54 kDa subunit"/>
    <property type="match status" value="1"/>
</dbReference>
<evidence type="ECO:0000256" key="6">
    <source>
        <dbReference type="ARBA" id="ARBA00023135"/>
    </source>
</evidence>
<comment type="function">
    <text evidence="9">Involved in targeting and insertion of nascent membrane proteins into the cytoplasmic membrane. Binds to the hydrophobic signal sequence of the ribosome-nascent chain (RNC) as it emerges from the ribosomes. The SRP-RNC complex is then targeted to the cytoplasmic membrane where it interacts with the SRP receptor FtsY. Interaction with FtsY leads to the transfer of the RNC complex to the Sec translocase for insertion into the membrane, the hydrolysis of GTP by both Ffh and FtsY, and the dissociation of the SRP-FtsY complex into the individual components.</text>
</comment>
<dbReference type="InterPro" id="IPR004125">
    <property type="entry name" value="Signal_recog_particle_SRP54_M"/>
</dbReference>
<comment type="caution">
    <text evidence="13">The sequence shown here is derived from an EMBL/GenBank/DDBJ whole genome shotgun (WGS) entry which is preliminary data.</text>
</comment>
<dbReference type="Pfam" id="PF02978">
    <property type="entry name" value="SRP_SPB"/>
    <property type="match status" value="1"/>
</dbReference>
<dbReference type="Gene3D" id="3.40.50.300">
    <property type="entry name" value="P-loop containing nucleotide triphosphate hydrolases"/>
    <property type="match status" value="1"/>
</dbReference>
<dbReference type="EC" id="3.6.5.4" evidence="9"/>
<evidence type="ECO:0000256" key="8">
    <source>
        <dbReference type="ARBA" id="ARBA00048027"/>
    </source>
</evidence>
<dbReference type="GO" id="GO:0008312">
    <property type="term" value="F:7S RNA binding"/>
    <property type="evidence" value="ECO:0007669"/>
    <property type="project" value="InterPro"/>
</dbReference>
<dbReference type="RefSeq" id="WP_026949021.1">
    <property type="nucleotide sequence ID" value="NZ_CBDDTQ010000001.1"/>
</dbReference>
<feature type="binding site" evidence="9">
    <location>
        <begin position="190"/>
        <end position="194"/>
    </location>
    <ligand>
        <name>GTP</name>
        <dbReference type="ChEBI" id="CHEBI:37565"/>
    </ligand>
</feature>